<name>A0A7W3III1_9GAMM</name>
<keyword evidence="1" id="KW-1133">Transmembrane helix</keyword>
<reference evidence="2 3" key="1">
    <citation type="submission" date="2020-08" db="EMBL/GenBank/DDBJ databases">
        <title>Stenotrophomonas tumulicola JCM 30961.</title>
        <authorList>
            <person name="Deng Y."/>
        </authorList>
    </citation>
    <scope>NUCLEOTIDE SEQUENCE [LARGE SCALE GENOMIC DNA]</scope>
    <source>
        <strain evidence="2 3">JCM 30961</strain>
    </source>
</reference>
<evidence type="ECO:0000313" key="3">
    <source>
        <dbReference type="Proteomes" id="UP000547058"/>
    </source>
</evidence>
<protein>
    <submittedName>
        <fullName evidence="2">Uncharacterized protein</fullName>
    </submittedName>
</protein>
<proteinExistence type="predicted"/>
<evidence type="ECO:0000313" key="2">
    <source>
        <dbReference type="EMBL" id="MBA8683120.1"/>
    </source>
</evidence>
<feature type="transmembrane region" description="Helical" evidence="1">
    <location>
        <begin position="162"/>
        <end position="178"/>
    </location>
</feature>
<keyword evidence="1" id="KW-0472">Membrane</keyword>
<accession>A0A7W3III1</accession>
<dbReference type="EMBL" id="JACGXS010000009">
    <property type="protein sequence ID" value="MBA8683120.1"/>
    <property type="molecule type" value="Genomic_DNA"/>
</dbReference>
<organism evidence="2 3">
    <name type="scientific">Stenotrophomonas tumulicola</name>
    <dbReference type="NCBI Taxonomy" id="1685415"/>
    <lineage>
        <taxon>Bacteria</taxon>
        <taxon>Pseudomonadati</taxon>
        <taxon>Pseudomonadota</taxon>
        <taxon>Gammaproteobacteria</taxon>
        <taxon>Lysobacterales</taxon>
        <taxon>Lysobacteraceae</taxon>
        <taxon>Stenotrophomonas</taxon>
    </lineage>
</organism>
<sequence length="197" mass="22656">MDGVVDKLLSLQNGRLLLPFLIIVVIYFGVKGIAGLHQSRTSTRREFLELMKDHAAKDDLWLSVAVRHQFGAYLPVTLIRHLLGSKQPARALLEVSEAWELIDMDDQTGELRWRRTRHDSRGKRKWIARGHLLAYFITAFCSMMLAYLLVTSRAPITDSPVWWLWVSMGAGYALWSIHRRELLKTSSQALERWVGLS</sequence>
<evidence type="ECO:0000256" key="1">
    <source>
        <dbReference type="SAM" id="Phobius"/>
    </source>
</evidence>
<comment type="caution">
    <text evidence="2">The sequence shown here is derived from an EMBL/GenBank/DDBJ whole genome shotgun (WGS) entry which is preliminary data.</text>
</comment>
<dbReference type="AlphaFoldDB" id="A0A7W3III1"/>
<keyword evidence="1" id="KW-0812">Transmembrane</keyword>
<dbReference type="RefSeq" id="WP_182340273.1">
    <property type="nucleotide sequence ID" value="NZ_JACGXS010000009.1"/>
</dbReference>
<feature type="transmembrane region" description="Helical" evidence="1">
    <location>
        <begin position="16"/>
        <end position="36"/>
    </location>
</feature>
<feature type="transmembrane region" description="Helical" evidence="1">
    <location>
        <begin position="132"/>
        <end position="150"/>
    </location>
</feature>
<gene>
    <name evidence="2" type="ORF">H4O11_15075</name>
</gene>
<dbReference type="Proteomes" id="UP000547058">
    <property type="component" value="Unassembled WGS sequence"/>
</dbReference>
<keyword evidence="3" id="KW-1185">Reference proteome</keyword>